<evidence type="ECO:0000256" key="3">
    <source>
        <dbReference type="SAM" id="SignalP"/>
    </source>
</evidence>
<name>A0A1D3TYB6_9FIRM</name>
<keyword evidence="4" id="KW-0675">Receptor</keyword>
<organism evidence="4 5">
    <name type="scientific">Anaerobium acetethylicum</name>
    <dbReference type="NCBI Taxonomy" id="1619234"/>
    <lineage>
        <taxon>Bacteria</taxon>
        <taxon>Bacillati</taxon>
        <taxon>Bacillota</taxon>
        <taxon>Clostridia</taxon>
        <taxon>Lachnospirales</taxon>
        <taxon>Lachnospiraceae</taxon>
        <taxon>Anaerobium</taxon>
    </lineage>
</organism>
<protein>
    <submittedName>
        <fullName evidence="4">Tripartite ATP-independent transporter solute receptor, DctP family</fullName>
    </submittedName>
</protein>
<keyword evidence="1 3" id="KW-0732">Signal</keyword>
<reference evidence="4 5" key="1">
    <citation type="submission" date="2016-09" db="EMBL/GenBank/DDBJ databases">
        <authorList>
            <person name="Capua I."/>
            <person name="De Benedictis P."/>
            <person name="Joannis T."/>
            <person name="Lombin L.H."/>
            <person name="Cattoli G."/>
        </authorList>
    </citation>
    <scope>NUCLEOTIDE SEQUENCE [LARGE SCALE GENOMIC DNA]</scope>
    <source>
        <strain evidence="4 5">GluBS11</strain>
    </source>
</reference>
<feature type="signal peptide" evidence="3">
    <location>
        <begin position="1"/>
        <end position="20"/>
    </location>
</feature>
<keyword evidence="5" id="KW-1185">Reference proteome</keyword>
<dbReference type="AlphaFoldDB" id="A0A1D3TYB6"/>
<dbReference type="PANTHER" id="PTHR33376">
    <property type="match status" value="1"/>
</dbReference>
<dbReference type="PROSITE" id="PS51257">
    <property type="entry name" value="PROKAR_LIPOPROTEIN"/>
    <property type="match status" value="1"/>
</dbReference>
<dbReference type="InterPro" id="IPR018389">
    <property type="entry name" value="DctP_fam"/>
</dbReference>
<evidence type="ECO:0000313" key="4">
    <source>
        <dbReference type="EMBL" id="SCP99440.1"/>
    </source>
</evidence>
<evidence type="ECO:0000313" key="5">
    <source>
        <dbReference type="Proteomes" id="UP000199315"/>
    </source>
</evidence>
<dbReference type="Pfam" id="PF03480">
    <property type="entry name" value="DctP"/>
    <property type="match status" value="1"/>
</dbReference>
<evidence type="ECO:0000256" key="2">
    <source>
        <dbReference type="SAM" id="MobiDB-lite"/>
    </source>
</evidence>
<dbReference type="PANTHER" id="PTHR33376:SF2">
    <property type="entry name" value="DICARBOXYLATE-BINDING PERIPLASMIC PROTEIN"/>
    <property type="match status" value="1"/>
</dbReference>
<dbReference type="NCBIfam" id="NF037995">
    <property type="entry name" value="TRAP_S1"/>
    <property type="match status" value="1"/>
</dbReference>
<dbReference type="GO" id="GO:0055085">
    <property type="term" value="P:transmembrane transport"/>
    <property type="evidence" value="ECO:0007669"/>
    <property type="project" value="InterPro"/>
</dbReference>
<accession>A0A1D3TYB6</accession>
<dbReference type="PIRSF" id="PIRSF006470">
    <property type="entry name" value="DctB"/>
    <property type="match status" value="1"/>
</dbReference>
<dbReference type="Proteomes" id="UP000199315">
    <property type="component" value="Unassembled WGS sequence"/>
</dbReference>
<dbReference type="EMBL" id="FMKA01000041">
    <property type="protein sequence ID" value="SCP99440.1"/>
    <property type="molecule type" value="Genomic_DNA"/>
</dbReference>
<feature type="chain" id="PRO_5038938737" evidence="3">
    <location>
        <begin position="21"/>
        <end position="360"/>
    </location>
</feature>
<dbReference type="RefSeq" id="WP_091236795.1">
    <property type="nucleotide sequence ID" value="NZ_FMKA01000041.1"/>
</dbReference>
<dbReference type="STRING" id="1619234.SAMN05421730_104118"/>
<proteinExistence type="predicted"/>
<dbReference type="OrthoDB" id="9815946at2"/>
<dbReference type="InterPro" id="IPR038404">
    <property type="entry name" value="TRAP_DctP_sf"/>
</dbReference>
<feature type="region of interest" description="Disordered" evidence="2">
    <location>
        <begin position="24"/>
        <end position="46"/>
    </location>
</feature>
<dbReference type="GO" id="GO:0030246">
    <property type="term" value="F:carbohydrate binding"/>
    <property type="evidence" value="ECO:0007669"/>
    <property type="project" value="TreeGrafter"/>
</dbReference>
<dbReference type="Gene3D" id="3.40.190.170">
    <property type="entry name" value="Bacterial extracellular solute-binding protein, family 7"/>
    <property type="match status" value="1"/>
</dbReference>
<dbReference type="CDD" id="cd13603">
    <property type="entry name" value="PBP2_TRAP_Siap_TeaA_like"/>
    <property type="match status" value="1"/>
</dbReference>
<gene>
    <name evidence="4" type="ORF">SAMN05421730_104118</name>
</gene>
<dbReference type="GO" id="GO:0030288">
    <property type="term" value="C:outer membrane-bounded periplasmic space"/>
    <property type="evidence" value="ECO:0007669"/>
    <property type="project" value="InterPro"/>
</dbReference>
<sequence>MKKRIALFMAAMLAIGTLTACGGSKASEEKTTAEETATEETTGEEKAAVPELELIVAHNQTSLENPYAFGTIKFKESVEELSGGKIHVTLHHGTLGENESELIEKLSMGAVSMVVASPGFMTAIGVPEVDMFSLLYLFDSFDHWEKAVDGEFGDAMKEVITEKTGNQFKVMGYWSSGVRNFYGKQAITTPADAKGMSIRTQSSAVQQQFWSDCGAVPTTVAWGELYQALQQGVVDSAENDYTSFMLKEHHKTDNGKYISETNHDYTTRLLLMDGNSYNKLTDEQKGWIEAACEAATEEERSVVYKMAEESKAKVIADGATVTEHADVDAEAFKEIALPIQDKFAADNKMEEYLEMIRSIK</sequence>
<dbReference type="InterPro" id="IPR004682">
    <property type="entry name" value="TRAP_DctP"/>
</dbReference>
<evidence type="ECO:0000256" key="1">
    <source>
        <dbReference type="ARBA" id="ARBA00022729"/>
    </source>
</evidence>